<evidence type="ECO:0000256" key="13">
    <source>
        <dbReference type="SAM" id="MobiDB-lite"/>
    </source>
</evidence>
<feature type="transmembrane region" description="Helical" evidence="12">
    <location>
        <begin position="145"/>
        <end position="164"/>
    </location>
</feature>
<protein>
    <recommendedName>
        <fullName evidence="12">Presequence translocated-associated motor subunit PAM17</fullName>
    </recommendedName>
</protein>
<feature type="transmembrane region" description="Helical" evidence="12">
    <location>
        <begin position="184"/>
        <end position="205"/>
    </location>
</feature>
<gene>
    <name evidence="14" type="ORF">AJ80_09737</name>
</gene>
<keyword evidence="8 12" id="KW-1133">Transmembrane helix</keyword>
<dbReference type="GO" id="GO:0030150">
    <property type="term" value="P:protein import into mitochondrial matrix"/>
    <property type="evidence" value="ECO:0007669"/>
    <property type="project" value="UniProtKB-UniRule"/>
</dbReference>
<evidence type="ECO:0000256" key="2">
    <source>
        <dbReference type="ARBA" id="ARBA00006837"/>
    </source>
</evidence>
<evidence type="ECO:0000256" key="7">
    <source>
        <dbReference type="ARBA" id="ARBA00022946"/>
    </source>
</evidence>
<dbReference type="AlphaFoldDB" id="A0A2B7WKT2"/>
<dbReference type="PANTHER" id="PTHR28021">
    <property type="entry name" value="PRESEQUENCE TRANSLOCATED-ASSOCIATED MOTOR SUBUNIT PAM17, MITOCHONDRIAL"/>
    <property type="match status" value="1"/>
</dbReference>
<accession>A0A2B7WKT2</accession>
<keyword evidence="4 12" id="KW-0812">Transmembrane</keyword>
<keyword evidence="5 12" id="KW-0999">Mitochondrion inner membrane</keyword>
<evidence type="ECO:0000256" key="6">
    <source>
        <dbReference type="ARBA" id="ARBA00022927"/>
    </source>
</evidence>
<evidence type="ECO:0000256" key="9">
    <source>
        <dbReference type="ARBA" id="ARBA00023010"/>
    </source>
</evidence>
<evidence type="ECO:0000256" key="4">
    <source>
        <dbReference type="ARBA" id="ARBA00022692"/>
    </source>
</evidence>
<reference evidence="14 15" key="1">
    <citation type="submission" date="2017-10" db="EMBL/GenBank/DDBJ databases">
        <title>Comparative genomics in systemic dimorphic fungi from Ajellomycetaceae.</title>
        <authorList>
            <person name="Munoz J.F."/>
            <person name="Mcewen J.G."/>
            <person name="Clay O.K."/>
            <person name="Cuomo C.A."/>
        </authorList>
    </citation>
    <scope>NUCLEOTIDE SEQUENCE [LARGE SCALE GENOMIC DNA]</scope>
    <source>
        <strain evidence="14 15">UAMH7299</strain>
    </source>
</reference>
<evidence type="ECO:0000256" key="12">
    <source>
        <dbReference type="RuleBase" id="RU367146"/>
    </source>
</evidence>
<dbReference type="STRING" id="1447883.A0A2B7WKT2"/>
<evidence type="ECO:0000256" key="3">
    <source>
        <dbReference type="ARBA" id="ARBA00022448"/>
    </source>
</evidence>
<evidence type="ECO:0000313" key="14">
    <source>
        <dbReference type="EMBL" id="PGG97117.1"/>
    </source>
</evidence>
<proteinExistence type="inferred from homology"/>
<comment type="subcellular location">
    <subcellularLocation>
        <location evidence="1 12">Mitochondrion inner membrane</location>
        <topology evidence="1 12">Multi-pass membrane protein</topology>
    </subcellularLocation>
</comment>
<evidence type="ECO:0000256" key="5">
    <source>
        <dbReference type="ARBA" id="ARBA00022792"/>
    </source>
</evidence>
<keyword evidence="6 12" id="KW-0653">Protein transport</keyword>
<evidence type="ECO:0000256" key="1">
    <source>
        <dbReference type="ARBA" id="ARBA00004448"/>
    </source>
</evidence>
<comment type="caution">
    <text evidence="14">The sequence shown here is derived from an EMBL/GenBank/DDBJ whole genome shotgun (WGS) entry which is preliminary data.</text>
</comment>
<sequence length="280" mass="30347">MHPPVRAAVFGSRVYSSLTPFLSANSASSPAVQQQCKYRVQSPKSQQQQRRAASAVSICKSFPVPARPSAPTTTNTARTTLCKAARPPTSALISAFPIRTASTQATTSTANPTSSRTATSSSSSPQNVQLDWNTFFQLRKSRRRYSLISSILGAVGSMGIGLPILAANNIDALGAQVMGFDPFIVFGLATAALAAVGWLVGPVLGNGLWRVVHRKYSSGVAAKEKEFFHRIKRYRVDPSANSVANPVPDFYGEKIGSVQGYRQWLKDQRAFNRKKRRSII</sequence>
<dbReference type="OrthoDB" id="5970083at2759"/>
<keyword evidence="7" id="KW-0809">Transit peptide</keyword>
<dbReference type="Proteomes" id="UP000224634">
    <property type="component" value="Unassembled WGS sequence"/>
</dbReference>
<dbReference type="PANTHER" id="PTHR28021:SF1">
    <property type="entry name" value="PRESEQUENCE TRANSLOCATED-ASSOCIATED MOTOR SUBUNIT PAM17, MITOCHONDRIAL"/>
    <property type="match status" value="1"/>
</dbReference>
<evidence type="ECO:0000313" key="15">
    <source>
        <dbReference type="Proteomes" id="UP000224634"/>
    </source>
</evidence>
<dbReference type="EMBL" id="PDNA01000333">
    <property type="protein sequence ID" value="PGG97117.1"/>
    <property type="molecule type" value="Genomic_DNA"/>
</dbReference>
<evidence type="ECO:0000256" key="10">
    <source>
        <dbReference type="ARBA" id="ARBA00023128"/>
    </source>
</evidence>
<comment type="similarity">
    <text evidence="2 12">Belongs to the PAM17 family.</text>
</comment>
<name>A0A2B7WKT2_POLH7</name>
<keyword evidence="10 12" id="KW-0496">Mitochondrion</keyword>
<keyword evidence="9 12" id="KW-0811">Translocation</keyword>
<dbReference type="GO" id="GO:0001405">
    <property type="term" value="C:PAM complex, Tim23 associated import motor"/>
    <property type="evidence" value="ECO:0007669"/>
    <property type="project" value="UniProtKB-UniRule"/>
</dbReference>
<keyword evidence="3 12" id="KW-0813">Transport</keyword>
<comment type="subunit">
    <text evidence="12">Component of the PAM complex.</text>
</comment>
<keyword evidence="15" id="KW-1185">Reference proteome</keyword>
<keyword evidence="11 12" id="KW-0472">Membrane</keyword>
<comment type="function">
    <text evidence="12">Component of the PAM complex, a complex required for the translocation of transit peptide-containing proteins from the inner membrane into the mitochondrial matrix in an ATP-dependent manner.</text>
</comment>
<evidence type="ECO:0000256" key="11">
    <source>
        <dbReference type="ARBA" id="ARBA00023136"/>
    </source>
</evidence>
<dbReference type="Pfam" id="PF08566">
    <property type="entry name" value="Pam17"/>
    <property type="match status" value="1"/>
</dbReference>
<evidence type="ECO:0000256" key="8">
    <source>
        <dbReference type="ARBA" id="ARBA00022989"/>
    </source>
</evidence>
<organism evidence="14 15">
    <name type="scientific">Polytolypa hystricis (strain UAMH7299)</name>
    <dbReference type="NCBI Taxonomy" id="1447883"/>
    <lineage>
        <taxon>Eukaryota</taxon>
        <taxon>Fungi</taxon>
        <taxon>Dikarya</taxon>
        <taxon>Ascomycota</taxon>
        <taxon>Pezizomycotina</taxon>
        <taxon>Eurotiomycetes</taxon>
        <taxon>Eurotiomycetidae</taxon>
        <taxon>Onygenales</taxon>
        <taxon>Onygenales incertae sedis</taxon>
        <taxon>Polytolypa</taxon>
    </lineage>
</organism>
<dbReference type="InterPro" id="IPR013875">
    <property type="entry name" value="Pam17"/>
</dbReference>
<feature type="region of interest" description="Disordered" evidence="13">
    <location>
        <begin position="103"/>
        <end position="126"/>
    </location>
</feature>